<gene>
    <name evidence="2" type="ORF">PGT21_032730</name>
</gene>
<accession>A0A5B0PZI1</accession>
<reference evidence="2 3" key="1">
    <citation type="submission" date="2019-05" db="EMBL/GenBank/DDBJ databases">
        <title>Emergence of the Ug99 lineage of the wheat stem rust pathogen through somatic hybridization.</title>
        <authorList>
            <person name="Li F."/>
            <person name="Upadhyaya N.M."/>
            <person name="Sperschneider J."/>
            <person name="Matny O."/>
            <person name="Nguyen-Phuc H."/>
            <person name="Mago R."/>
            <person name="Raley C."/>
            <person name="Miller M.E."/>
            <person name="Silverstein K.A.T."/>
            <person name="Henningsen E."/>
            <person name="Hirsch C.D."/>
            <person name="Visser B."/>
            <person name="Pretorius Z.A."/>
            <person name="Steffenson B.J."/>
            <person name="Schwessinger B."/>
            <person name="Dodds P.N."/>
            <person name="Figueroa M."/>
        </authorList>
    </citation>
    <scope>NUCLEOTIDE SEQUENCE [LARGE SCALE GENOMIC DNA]</scope>
    <source>
        <strain evidence="2">21-0</strain>
    </source>
</reference>
<proteinExistence type="predicted"/>
<sequence>MRLLSTASKYCLDSELPLFRTQLAKAVIHWTNQLVSLRDLNPQLISAGVGPQAHQYVLIQLAVRYRSIKNSLDLTAWHYPPPTPSPKQTPQTATDSSSHPPPSYLITSSYSTQSPNYHQLR</sequence>
<dbReference type="EMBL" id="VSWC01000040">
    <property type="protein sequence ID" value="KAA1106296.1"/>
    <property type="molecule type" value="Genomic_DNA"/>
</dbReference>
<feature type="compositionally biased region" description="Polar residues" evidence="1">
    <location>
        <begin position="105"/>
        <end position="121"/>
    </location>
</feature>
<feature type="region of interest" description="Disordered" evidence="1">
    <location>
        <begin position="77"/>
        <end position="121"/>
    </location>
</feature>
<comment type="caution">
    <text evidence="2">The sequence shown here is derived from an EMBL/GenBank/DDBJ whole genome shotgun (WGS) entry which is preliminary data.</text>
</comment>
<keyword evidence="3" id="KW-1185">Reference proteome</keyword>
<dbReference type="AlphaFoldDB" id="A0A5B0PZI1"/>
<organism evidence="2 3">
    <name type="scientific">Puccinia graminis f. sp. tritici</name>
    <dbReference type="NCBI Taxonomy" id="56615"/>
    <lineage>
        <taxon>Eukaryota</taxon>
        <taxon>Fungi</taxon>
        <taxon>Dikarya</taxon>
        <taxon>Basidiomycota</taxon>
        <taxon>Pucciniomycotina</taxon>
        <taxon>Pucciniomycetes</taxon>
        <taxon>Pucciniales</taxon>
        <taxon>Pucciniaceae</taxon>
        <taxon>Puccinia</taxon>
    </lineage>
</organism>
<evidence type="ECO:0000256" key="1">
    <source>
        <dbReference type="SAM" id="MobiDB-lite"/>
    </source>
</evidence>
<evidence type="ECO:0000313" key="3">
    <source>
        <dbReference type="Proteomes" id="UP000324748"/>
    </source>
</evidence>
<dbReference type="Proteomes" id="UP000324748">
    <property type="component" value="Unassembled WGS sequence"/>
</dbReference>
<protein>
    <submittedName>
        <fullName evidence="2">Uncharacterized protein</fullName>
    </submittedName>
</protein>
<evidence type="ECO:0000313" key="2">
    <source>
        <dbReference type="EMBL" id="KAA1106296.1"/>
    </source>
</evidence>
<name>A0A5B0PZI1_PUCGR</name>